<organism evidence="1">
    <name type="scientific">Cladocopium goreaui</name>
    <dbReference type="NCBI Taxonomy" id="2562237"/>
    <lineage>
        <taxon>Eukaryota</taxon>
        <taxon>Sar</taxon>
        <taxon>Alveolata</taxon>
        <taxon>Dinophyceae</taxon>
        <taxon>Suessiales</taxon>
        <taxon>Symbiodiniaceae</taxon>
        <taxon>Cladocopium</taxon>
    </lineage>
</organism>
<keyword evidence="3" id="KW-1185">Reference proteome</keyword>
<evidence type="ECO:0000313" key="3">
    <source>
        <dbReference type="Proteomes" id="UP001152797"/>
    </source>
</evidence>
<dbReference type="AlphaFoldDB" id="A0A9P1CHW5"/>
<protein>
    <submittedName>
        <fullName evidence="1">Uncharacterized protein</fullName>
    </submittedName>
</protein>
<sequence>MEAQNSDRSPEQRPVAQARGPLLPLRLVKSLWKPPLDSEMLSEGSFQLVDQLTEITTADYQMAEQVAETHKNEEDAASLTLSGAPLDDYTMLQNTTKEEGSDTKALVDFEKATVNTYRITNGGQELPLVPGNIRNMLRDFTRGDLRDLLSIFGNLEALTSSSFHRILESYGLATKKLQHEKILAAEHQAAGRHDDPQVGGRPRALRLHLRTLQVPLAQAATGGQVHGACGKTGSRIHKMKDMGMTQEIDGVTWKLMITDEGVTWKIQPKEGETPDEEQEANMKAAASINVADFSAPLKQPQINTEVSYSDFLGNLSITKKEAEGRMSKWP</sequence>
<dbReference type="Proteomes" id="UP001152797">
    <property type="component" value="Unassembled WGS sequence"/>
</dbReference>
<dbReference type="EMBL" id="CAMXCT010001571">
    <property type="protein sequence ID" value="CAI3991288.1"/>
    <property type="molecule type" value="Genomic_DNA"/>
</dbReference>
<accession>A0A9P1CHW5</accession>
<name>A0A9P1CHW5_9DINO</name>
<proteinExistence type="predicted"/>
<evidence type="ECO:0000313" key="1">
    <source>
        <dbReference type="EMBL" id="CAI3991288.1"/>
    </source>
</evidence>
<dbReference type="EMBL" id="CAMXCT030001571">
    <property type="protein sequence ID" value="CAL4778600.1"/>
    <property type="molecule type" value="Genomic_DNA"/>
</dbReference>
<dbReference type="EMBL" id="CAMXCT020001571">
    <property type="protein sequence ID" value="CAL1144663.1"/>
    <property type="molecule type" value="Genomic_DNA"/>
</dbReference>
<evidence type="ECO:0000313" key="2">
    <source>
        <dbReference type="EMBL" id="CAL1144663.1"/>
    </source>
</evidence>
<reference evidence="2" key="2">
    <citation type="submission" date="2024-04" db="EMBL/GenBank/DDBJ databases">
        <authorList>
            <person name="Chen Y."/>
            <person name="Shah S."/>
            <person name="Dougan E. K."/>
            <person name="Thang M."/>
            <person name="Chan C."/>
        </authorList>
    </citation>
    <scope>NUCLEOTIDE SEQUENCE [LARGE SCALE GENOMIC DNA]</scope>
</reference>
<comment type="caution">
    <text evidence="1">The sequence shown here is derived from an EMBL/GenBank/DDBJ whole genome shotgun (WGS) entry which is preliminary data.</text>
</comment>
<gene>
    <name evidence="1" type="ORF">C1SCF055_LOCUS18210</name>
</gene>
<reference evidence="1" key="1">
    <citation type="submission" date="2022-10" db="EMBL/GenBank/DDBJ databases">
        <authorList>
            <person name="Chen Y."/>
            <person name="Dougan E. K."/>
            <person name="Chan C."/>
            <person name="Rhodes N."/>
            <person name="Thang M."/>
        </authorList>
    </citation>
    <scope>NUCLEOTIDE SEQUENCE</scope>
</reference>